<evidence type="ECO:0008006" key="7">
    <source>
        <dbReference type="Google" id="ProtNLM"/>
    </source>
</evidence>
<evidence type="ECO:0000256" key="2">
    <source>
        <dbReference type="ARBA" id="ARBA00022574"/>
    </source>
</evidence>
<feature type="repeat" description="WD" evidence="4">
    <location>
        <begin position="9"/>
        <end position="50"/>
    </location>
</feature>
<dbReference type="SMART" id="SM00320">
    <property type="entry name" value="WD40"/>
    <property type="match status" value="2"/>
</dbReference>
<dbReference type="InterPro" id="IPR050844">
    <property type="entry name" value="Coatomer_complex_subunit"/>
</dbReference>
<reference evidence="5" key="1">
    <citation type="submission" date="2021-02" db="EMBL/GenBank/DDBJ databases">
        <authorList>
            <person name="Nowell W R."/>
        </authorList>
    </citation>
    <scope>NUCLEOTIDE SEQUENCE</scope>
</reference>
<dbReference type="EMBL" id="CAJOBJ010338358">
    <property type="protein sequence ID" value="CAF5191993.1"/>
    <property type="molecule type" value="Genomic_DNA"/>
</dbReference>
<dbReference type="GO" id="GO:0006890">
    <property type="term" value="P:retrograde vesicle-mediated transport, Golgi to endoplasmic reticulum"/>
    <property type="evidence" value="ECO:0007669"/>
    <property type="project" value="TreeGrafter"/>
</dbReference>
<dbReference type="InterPro" id="IPR001680">
    <property type="entry name" value="WD40_rpt"/>
</dbReference>
<dbReference type="Pfam" id="PF00400">
    <property type="entry name" value="WD40"/>
    <property type="match status" value="2"/>
</dbReference>
<feature type="repeat" description="WD" evidence="4">
    <location>
        <begin position="53"/>
        <end position="94"/>
    </location>
</feature>
<comment type="subcellular location">
    <subcellularLocation>
        <location evidence="1">Cytoplasmic vesicle</location>
        <location evidence="1">COPI-coated vesicle membrane</location>
        <topology evidence="1">Peripheral membrane protein</topology>
        <orientation evidence="1">Cytoplasmic side</orientation>
    </subcellularLocation>
</comment>
<dbReference type="InterPro" id="IPR036322">
    <property type="entry name" value="WD40_repeat_dom_sf"/>
</dbReference>
<feature type="non-terminal residue" evidence="5">
    <location>
        <position position="116"/>
    </location>
</feature>
<evidence type="ECO:0000256" key="4">
    <source>
        <dbReference type="PROSITE-ProRule" id="PRU00221"/>
    </source>
</evidence>
<dbReference type="PROSITE" id="PS50082">
    <property type="entry name" value="WD_REPEATS_2"/>
    <property type="match status" value="2"/>
</dbReference>
<dbReference type="PANTHER" id="PTHR19876">
    <property type="entry name" value="COATOMER"/>
    <property type="match status" value="1"/>
</dbReference>
<dbReference type="GO" id="GO:0030126">
    <property type="term" value="C:COPI vesicle coat"/>
    <property type="evidence" value="ECO:0007669"/>
    <property type="project" value="TreeGrafter"/>
</dbReference>
<evidence type="ECO:0000313" key="5">
    <source>
        <dbReference type="EMBL" id="CAF5191993.1"/>
    </source>
</evidence>
<evidence type="ECO:0000313" key="6">
    <source>
        <dbReference type="Proteomes" id="UP000681720"/>
    </source>
</evidence>
<keyword evidence="2 4" id="KW-0853">WD repeat</keyword>
<evidence type="ECO:0000256" key="1">
    <source>
        <dbReference type="ARBA" id="ARBA00004347"/>
    </source>
</evidence>
<evidence type="ECO:0000256" key="3">
    <source>
        <dbReference type="ARBA" id="ARBA00022737"/>
    </source>
</evidence>
<proteinExistence type="predicted"/>
<dbReference type="Proteomes" id="UP000681720">
    <property type="component" value="Unassembled WGS sequence"/>
</dbReference>
<accession>A0A8S3I331</accession>
<organism evidence="5 6">
    <name type="scientific">Rotaria magnacalcarata</name>
    <dbReference type="NCBI Taxonomy" id="392030"/>
    <lineage>
        <taxon>Eukaryota</taxon>
        <taxon>Metazoa</taxon>
        <taxon>Spiralia</taxon>
        <taxon>Gnathifera</taxon>
        <taxon>Rotifera</taxon>
        <taxon>Eurotatoria</taxon>
        <taxon>Bdelloidea</taxon>
        <taxon>Philodinida</taxon>
        <taxon>Philodinidae</taxon>
        <taxon>Rotaria</taxon>
    </lineage>
</organism>
<feature type="non-terminal residue" evidence="5">
    <location>
        <position position="1"/>
    </location>
</feature>
<dbReference type="SUPFAM" id="SSF50978">
    <property type="entry name" value="WD40 repeat-like"/>
    <property type="match status" value="1"/>
</dbReference>
<dbReference type="PROSITE" id="PS50294">
    <property type="entry name" value="WD_REPEATS_REGION"/>
    <property type="match status" value="2"/>
</dbReference>
<dbReference type="AlphaFoldDB" id="A0A8S3I331"/>
<name>A0A8S3I331_9BILA</name>
<dbReference type="GO" id="GO:0006891">
    <property type="term" value="P:intra-Golgi vesicle-mediated transport"/>
    <property type="evidence" value="ECO:0007669"/>
    <property type="project" value="TreeGrafter"/>
</dbReference>
<protein>
    <recommendedName>
        <fullName evidence="7">Coatomer alpha subunit</fullName>
    </recommendedName>
</protein>
<comment type="caution">
    <text evidence="5">The sequence shown here is derived from an EMBL/GenBank/DDBJ whole genome shotgun (WGS) entry which is preliminary data.</text>
</comment>
<dbReference type="InterPro" id="IPR015943">
    <property type="entry name" value="WD40/YVTN_repeat-like_dom_sf"/>
</dbReference>
<dbReference type="GO" id="GO:0006888">
    <property type="term" value="P:endoplasmic reticulum to Golgi vesicle-mediated transport"/>
    <property type="evidence" value="ECO:0007669"/>
    <property type="project" value="TreeGrafter"/>
</dbReference>
<dbReference type="Gene3D" id="2.130.10.10">
    <property type="entry name" value="YVTN repeat-like/Quinoprotein amine dehydrogenase"/>
    <property type="match status" value="1"/>
</dbReference>
<gene>
    <name evidence="5" type="ORF">GIL414_LOCUS73316</name>
</gene>
<dbReference type="PANTHER" id="PTHR19876:SF1">
    <property type="entry name" value="COATOMER SUBUNIT ALPHA"/>
    <property type="match status" value="1"/>
</dbReference>
<dbReference type="GO" id="GO:0006886">
    <property type="term" value="P:intracellular protein transport"/>
    <property type="evidence" value="ECO:0007669"/>
    <property type="project" value="TreeGrafter"/>
</dbReference>
<sequence>ADAIVKHVLEGHDRGVNWATFHPTLPLIVTAADDRVVKLWRMNENKAWEVDTCRGHYNNVSCVIFHARQDLILSNGEDKSIRVWDMTKRVAINTFRRENDRFWILTIHPTLNLFAA</sequence>
<keyword evidence="3" id="KW-0677">Repeat</keyword>